<dbReference type="InterPro" id="IPR002180">
    <property type="entry name" value="LS/RS"/>
</dbReference>
<evidence type="ECO:0000256" key="3">
    <source>
        <dbReference type="ARBA" id="ARBA00004917"/>
    </source>
</evidence>
<dbReference type="GO" id="GO:0008686">
    <property type="term" value="F:3,4-dihydroxy-2-butanone-4-phosphate synthase activity"/>
    <property type="evidence" value="ECO:0007669"/>
    <property type="project" value="InterPro"/>
</dbReference>
<evidence type="ECO:0000256" key="2">
    <source>
        <dbReference type="ARBA" id="ARBA00004853"/>
    </source>
</evidence>
<evidence type="ECO:0000256" key="14">
    <source>
        <dbReference type="ARBA" id="ARBA00049295"/>
    </source>
</evidence>
<comment type="catalytic activity">
    <reaction evidence="13">
        <text>(2S)-2-hydroxy-3-oxobutyl phosphate + 5-amino-6-(D-ribitylamino)uracil = 6,7-dimethyl-8-(1-D-ribityl)lumazine + phosphate + 2 H2O + H(+)</text>
        <dbReference type="Rhea" id="RHEA:26152"/>
        <dbReference type="ChEBI" id="CHEBI:15377"/>
        <dbReference type="ChEBI" id="CHEBI:15378"/>
        <dbReference type="ChEBI" id="CHEBI:15934"/>
        <dbReference type="ChEBI" id="CHEBI:43474"/>
        <dbReference type="ChEBI" id="CHEBI:58201"/>
        <dbReference type="ChEBI" id="CHEBI:58830"/>
        <dbReference type="EC" id="2.5.1.78"/>
    </reaction>
</comment>
<protein>
    <submittedName>
        <fullName evidence="16">3,4-dihydroxy-2-butanone 4-phosphate synthase</fullName>
    </submittedName>
</protein>
<dbReference type="Pfam" id="PF00926">
    <property type="entry name" value="DHBP_synthase"/>
    <property type="match status" value="1"/>
</dbReference>
<comment type="catalytic activity">
    <reaction evidence="14">
        <text>GTP + 4 H2O = 2,5-diamino-6-hydroxy-4-(5-phosphoribosylamino)-pyrimidine + formate + 2 phosphate + 3 H(+)</text>
        <dbReference type="Rhea" id="RHEA:23704"/>
        <dbReference type="ChEBI" id="CHEBI:15377"/>
        <dbReference type="ChEBI" id="CHEBI:15378"/>
        <dbReference type="ChEBI" id="CHEBI:15740"/>
        <dbReference type="ChEBI" id="CHEBI:37565"/>
        <dbReference type="ChEBI" id="CHEBI:43474"/>
        <dbReference type="ChEBI" id="CHEBI:58614"/>
        <dbReference type="EC" id="3.5.4.25"/>
    </reaction>
</comment>
<dbReference type="InterPro" id="IPR017945">
    <property type="entry name" value="DHBP_synth_RibB-like_a/b_dom"/>
</dbReference>
<dbReference type="GO" id="GO:0009349">
    <property type="term" value="C:riboflavin synthase complex"/>
    <property type="evidence" value="ECO:0007669"/>
    <property type="project" value="InterPro"/>
</dbReference>
<dbReference type="HAMAP" id="MF_00178">
    <property type="entry name" value="Lumazine_synth"/>
    <property type="match status" value="1"/>
</dbReference>
<comment type="similarity">
    <text evidence="5">Belongs to the DMRL synthase family.</text>
</comment>
<dbReference type="Pfam" id="PF00885">
    <property type="entry name" value="DMRL_synthase"/>
    <property type="match status" value="1"/>
</dbReference>
<dbReference type="InterPro" id="IPR000926">
    <property type="entry name" value="RibA"/>
</dbReference>
<dbReference type="GO" id="GO:0003935">
    <property type="term" value="F:GTP cyclohydrolase II activity"/>
    <property type="evidence" value="ECO:0007669"/>
    <property type="project" value="UniProtKB-EC"/>
</dbReference>
<keyword evidence="11" id="KW-0862">Zinc</keyword>
<dbReference type="GO" id="GO:0005829">
    <property type="term" value="C:cytosol"/>
    <property type="evidence" value="ECO:0007669"/>
    <property type="project" value="TreeGrafter"/>
</dbReference>
<keyword evidence="7" id="KW-0808">Transferase</keyword>
<dbReference type="GO" id="GO:0000906">
    <property type="term" value="F:6,7-dimethyl-8-ribityllumazine synthase activity"/>
    <property type="evidence" value="ECO:0007669"/>
    <property type="project" value="UniProtKB-EC"/>
</dbReference>
<evidence type="ECO:0000256" key="7">
    <source>
        <dbReference type="ARBA" id="ARBA00022679"/>
    </source>
</evidence>
<organism evidence="16">
    <name type="scientific">seawater metagenome</name>
    <dbReference type="NCBI Taxonomy" id="1561972"/>
    <lineage>
        <taxon>unclassified sequences</taxon>
        <taxon>metagenomes</taxon>
        <taxon>ecological metagenomes</taxon>
    </lineage>
</organism>
<dbReference type="SUPFAM" id="SSF142695">
    <property type="entry name" value="RibA-like"/>
    <property type="match status" value="1"/>
</dbReference>
<keyword evidence="9" id="KW-0547">Nucleotide-binding</keyword>
<dbReference type="NCBIfam" id="NF001591">
    <property type="entry name" value="PRK00393.1"/>
    <property type="match status" value="1"/>
</dbReference>
<accession>A0A5E8CLK0</accession>
<evidence type="ECO:0000256" key="10">
    <source>
        <dbReference type="ARBA" id="ARBA00022801"/>
    </source>
</evidence>
<dbReference type="GO" id="GO:0005525">
    <property type="term" value="F:GTP binding"/>
    <property type="evidence" value="ECO:0007669"/>
    <property type="project" value="UniProtKB-KW"/>
</dbReference>
<dbReference type="GO" id="GO:0046872">
    <property type="term" value="F:metal ion binding"/>
    <property type="evidence" value="ECO:0007669"/>
    <property type="project" value="UniProtKB-KW"/>
</dbReference>
<keyword evidence="12" id="KW-0342">GTP-binding</keyword>
<evidence type="ECO:0000256" key="9">
    <source>
        <dbReference type="ARBA" id="ARBA00022741"/>
    </source>
</evidence>
<comment type="similarity">
    <text evidence="4">In the N-terminal section; belongs to the DHBP synthase family.</text>
</comment>
<evidence type="ECO:0000256" key="6">
    <source>
        <dbReference type="ARBA" id="ARBA00022619"/>
    </source>
</evidence>
<dbReference type="GO" id="GO:0009231">
    <property type="term" value="P:riboflavin biosynthetic process"/>
    <property type="evidence" value="ECO:0007669"/>
    <property type="project" value="UniProtKB-UniPathway"/>
</dbReference>
<keyword evidence="10" id="KW-0378">Hydrolase</keyword>
<dbReference type="InterPro" id="IPR032677">
    <property type="entry name" value="GTP_cyclohydro_II"/>
</dbReference>
<dbReference type="Pfam" id="PF00925">
    <property type="entry name" value="GTP_cyclohydro2"/>
    <property type="match status" value="1"/>
</dbReference>
<name>A0A5E8CLK0_9ZZZZ</name>
<evidence type="ECO:0000256" key="11">
    <source>
        <dbReference type="ARBA" id="ARBA00022833"/>
    </source>
</evidence>
<comment type="cofactor">
    <cofactor evidence="1">
        <name>Zn(2+)</name>
        <dbReference type="ChEBI" id="CHEBI:29105"/>
    </cofactor>
</comment>
<evidence type="ECO:0000256" key="8">
    <source>
        <dbReference type="ARBA" id="ARBA00022723"/>
    </source>
</evidence>
<feature type="domain" description="GTP cyclohydrolase II" evidence="15">
    <location>
        <begin position="245"/>
        <end position="390"/>
    </location>
</feature>
<evidence type="ECO:0000256" key="4">
    <source>
        <dbReference type="ARBA" id="ARBA00005520"/>
    </source>
</evidence>
<keyword evidence="8" id="KW-0479">Metal-binding</keyword>
<dbReference type="InterPro" id="IPR034964">
    <property type="entry name" value="LS"/>
</dbReference>
<sequence>MSNLKNAIEKFKIGQFVIIMDSDKRENEGDLVLAAQYCTPAKINFLLDYTSGILCTPITTKRAMQLDLGLMTSKNTDRNQTNFTISCDYIHNSTTGVSSYDRSLTCQALAEPSSLPSDFSKPGHIFPLIAAENGLLQRQGHTEATIEMCKLSEVIQVGLIGELRNKNGTMMNYPNCQEFSKQHNIPIITIDEMLDFINKTQNVSKINLPLIKEIKEIKEIKVIKVKKLAECDLTIKVDKLKESMKVKCNIFWSLYDNLEHTVLIYGDIDNHTSIPFRIHSECFTGNVLHSLHCDCYDQFQLALKIIHKKGYGVIIYHSGHEGRGIGLVNKIKAYHLQNTKQFDTVTANQQLNLEVDYRNYETVKDICKYLKISKIDLITNSPDKLNQLKELVNSRIDANCKFNKSNIFYLETKRDKLKHNITLMNNNDTLRTLTLNKFDDCHSILNKKRIAIIKTSWNKEICDKLESEYIGYLLSYGISKENIDTFTVPGAFELPFQAKHIANKSNSKYDIMICIGAVIKGETPHFEYISNAVSLAIMNLQLELNIPIIYGVLSCLNYQQAVDRSEGEKALQEGWANSTIQMIMNTLNS</sequence>
<comment type="pathway">
    <text evidence="2">Cofactor biosynthesis; riboflavin biosynthesis; 5-amino-6-(D-ribitylamino)uracil from GTP: step 1/4.</text>
</comment>
<dbReference type="EMBL" id="CABVLZ010000003">
    <property type="protein sequence ID" value="VVU94965.1"/>
    <property type="molecule type" value="Genomic_DNA"/>
</dbReference>
<dbReference type="UniPathway" id="UPA00275">
    <property type="reaction ID" value="UER00400"/>
</dbReference>
<comment type="pathway">
    <text evidence="3">Cofactor biosynthesis; riboflavin biosynthesis; riboflavin from 2-hydroxy-3-oxobutyl phosphate and 5-amino-6-(D-ribitylamino)uracil: step 1/2.</text>
</comment>
<proteinExistence type="inferred from homology"/>
<dbReference type="Gene3D" id="3.40.50.10990">
    <property type="entry name" value="GTP cyclohydrolase II"/>
    <property type="match status" value="1"/>
</dbReference>
<keyword evidence="6" id="KW-0686">Riboflavin biosynthesis</keyword>
<evidence type="ECO:0000313" key="16">
    <source>
        <dbReference type="EMBL" id="VVU94965.1"/>
    </source>
</evidence>
<dbReference type="InterPro" id="IPR036144">
    <property type="entry name" value="RibA-like_sf"/>
</dbReference>
<dbReference type="PANTHER" id="PTHR21327">
    <property type="entry name" value="GTP CYCLOHYDROLASE II-RELATED"/>
    <property type="match status" value="1"/>
</dbReference>
<dbReference type="Gene3D" id="3.90.870.10">
    <property type="entry name" value="DHBP synthase"/>
    <property type="match status" value="1"/>
</dbReference>
<dbReference type="SUPFAM" id="SSF52121">
    <property type="entry name" value="Lumazine synthase"/>
    <property type="match status" value="1"/>
</dbReference>
<dbReference type="InterPro" id="IPR000422">
    <property type="entry name" value="DHBP_synthase_RibB"/>
</dbReference>
<dbReference type="SUPFAM" id="SSF55821">
    <property type="entry name" value="YrdC/RibB"/>
    <property type="match status" value="1"/>
</dbReference>
<dbReference type="PANTHER" id="PTHR21327:SF18">
    <property type="entry name" value="3,4-DIHYDROXY-2-BUTANONE 4-PHOSPHATE SYNTHASE"/>
    <property type="match status" value="1"/>
</dbReference>
<gene>
    <name evidence="16" type="ORF">CPAV1605_690</name>
</gene>
<dbReference type="NCBIfam" id="TIGR00114">
    <property type="entry name" value="lumazine-synth"/>
    <property type="match status" value="1"/>
</dbReference>
<dbReference type="Gene3D" id="3.40.50.960">
    <property type="entry name" value="Lumazine/riboflavin synthase"/>
    <property type="match status" value="1"/>
</dbReference>
<evidence type="ECO:0000256" key="1">
    <source>
        <dbReference type="ARBA" id="ARBA00001947"/>
    </source>
</evidence>
<dbReference type="CDD" id="cd09209">
    <property type="entry name" value="Lumazine_synthase-I"/>
    <property type="match status" value="1"/>
</dbReference>
<dbReference type="AlphaFoldDB" id="A0A5E8CLK0"/>
<evidence type="ECO:0000256" key="5">
    <source>
        <dbReference type="ARBA" id="ARBA00007424"/>
    </source>
</evidence>
<reference evidence="16" key="1">
    <citation type="submission" date="2019-09" db="EMBL/GenBank/DDBJ databases">
        <authorList>
            <person name="Needham M D."/>
        </authorList>
    </citation>
    <scope>NUCLEOTIDE SEQUENCE</scope>
</reference>
<dbReference type="InterPro" id="IPR036467">
    <property type="entry name" value="LS/RS_sf"/>
</dbReference>
<evidence type="ECO:0000256" key="13">
    <source>
        <dbReference type="ARBA" id="ARBA00048785"/>
    </source>
</evidence>
<dbReference type="NCBIfam" id="TIGR00506">
    <property type="entry name" value="ribB"/>
    <property type="match status" value="1"/>
</dbReference>
<dbReference type="CDD" id="cd00641">
    <property type="entry name" value="GTP_cyclohydro2"/>
    <property type="match status" value="1"/>
</dbReference>
<evidence type="ECO:0000259" key="15">
    <source>
        <dbReference type="Pfam" id="PF00925"/>
    </source>
</evidence>
<evidence type="ECO:0000256" key="12">
    <source>
        <dbReference type="ARBA" id="ARBA00023134"/>
    </source>
</evidence>